<gene>
    <name evidence="1" type="ORF">EBN03_02855</name>
</gene>
<sequence>MPVAGELVARQEHRQAAVGCTANRAVRVGSLDGDAFGTSEHVLTQAVRPASIARTRSLLRQQVA</sequence>
<accession>A0A3M2LGZ1</accession>
<keyword evidence="2" id="KW-1185">Reference proteome</keyword>
<proteinExistence type="predicted"/>
<reference evidence="1 2" key="1">
    <citation type="submission" date="2018-10" db="EMBL/GenBank/DDBJ databases">
        <title>Isolation from cow dung.</title>
        <authorList>
            <person name="Ling L."/>
        </authorList>
    </citation>
    <scope>NUCLEOTIDE SEQUENCE [LARGE SCALE GENOMIC DNA]</scope>
    <source>
        <strain evidence="1 2">NEAU-LL90</strain>
    </source>
</reference>
<organism evidence="1 2">
    <name type="scientific">Nocardia stercoris</name>
    <dbReference type="NCBI Taxonomy" id="2483361"/>
    <lineage>
        <taxon>Bacteria</taxon>
        <taxon>Bacillati</taxon>
        <taxon>Actinomycetota</taxon>
        <taxon>Actinomycetes</taxon>
        <taxon>Mycobacteriales</taxon>
        <taxon>Nocardiaceae</taxon>
        <taxon>Nocardia</taxon>
    </lineage>
</organism>
<evidence type="ECO:0000313" key="1">
    <source>
        <dbReference type="EMBL" id="RMI35245.1"/>
    </source>
</evidence>
<comment type="caution">
    <text evidence="1">The sequence shown here is derived from an EMBL/GenBank/DDBJ whole genome shotgun (WGS) entry which is preliminary data.</text>
</comment>
<protein>
    <submittedName>
        <fullName evidence="1">Uncharacterized protein</fullName>
    </submittedName>
</protein>
<dbReference type="AlphaFoldDB" id="A0A3M2LGZ1"/>
<dbReference type="EMBL" id="RFFH01000001">
    <property type="protein sequence ID" value="RMI35245.1"/>
    <property type="molecule type" value="Genomic_DNA"/>
</dbReference>
<dbReference type="Proteomes" id="UP000279275">
    <property type="component" value="Unassembled WGS sequence"/>
</dbReference>
<evidence type="ECO:0000313" key="2">
    <source>
        <dbReference type="Proteomes" id="UP000279275"/>
    </source>
</evidence>
<name>A0A3M2LGZ1_9NOCA</name>